<gene>
    <name evidence="1" type="ORF">GCM10009410_00930</name>
</gene>
<dbReference type="Proteomes" id="UP000654004">
    <property type="component" value="Unassembled WGS sequence"/>
</dbReference>
<comment type="caution">
    <text evidence="1">The sequence shown here is derived from an EMBL/GenBank/DDBJ whole genome shotgun (WGS) entry which is preliminary data.</text>
</comment>
<accession>A0ABQ2QBG8</accession>
<reference evidence="2" key="1">
    <citation type="journal article" date="2019" name="Int. J. Syst. Evol. Microbiol.">
        <title>The Global Catalogue of Microorganisms (GCM) 10K type strain sequencing project: providing services to taxonomists for standard genome sequencing and annotation.</title>
        <authorList>
            <consortium name="The Broad Institute Genomics Platform"/>
            <consortium name="The Broad Institute Genome Sequencing Center for Infectious Disease"/>
            <person name="Wu L."/>
            <person name="Ma J."/>
        </authorList>
    </citation>
    <scope>NUCLEOTIDE SEQUENCE [LARGE SCALE GENOMIC DNA]</scope>
    <source>
        <strain evidence="2">JCM 32305</strain>
    </source>
</reference>
<name>A0ABQ2QBG8_9GAMM</name>
<dbReference type="RefSeq" id="WP_188952324.1">
    <property type="nucleotide sequence ID" value="NZ_BMQW01000001.1"/>
</dbReference>
<protein>
    <submittedName>
        <fullName evidence="1">Uncharacterized protein</fullName>
    </submittedName>
</protein>
<evidence type="ECO:0000313" key="1">
    <source>
        <dbReference type="EMBL" id="GGP73209.1"/>
    </source>
</evidence>
<sequence>MKKCPAIVGLSFDEESKLGIAEINEIYDLTKIGRLSLLIGQFYSIFGGLAVKGTSGSGVRFLDDSLAFQIAGSDAAQTEYAVSQANWEYFFESFSAFDKIAMESISKIAFKQVMAHNGSPKEYLFWSSIVKGCKPNVE</sequence>
<proteinExistence type="predicted"/>
<evidence type="ECO:0000313" key="2">
    <source>
        <dbReference type="Proteomes" id="UP000654004"/>
    </source>
</evidence>
<dbReference type="EMBL" id="BMQW01000001">
    <property type="protein sequence ID" value="GGP73209.1"/>
    <property type="molecule type" value="Genomic_DNA"/>
</dbReference>
<organism evidence="1 2">
    <name type="scientific">Shewanella ulleungensis</name>
    <dbReference type="NCBI Taxonomy" id="2282699"/>
    <lineage>
        <taxon>Bacteria</taxon>
        <taxon>Pseudomonadati</taxon>
        <taxon>Pseudomonadota</taxon>
        <taxon>Gammaproteobacteria</taxon>
        <taxon>Alteromonadales</taxon>
        <taxon>Shewanellaceae</taxon>
        <taxon>Shewanella</taxon>
    </lineage>
</organism>
<keyword evidence="2" id="KW-1185">Reference proteome</keyword>